<dbReference type="RefSeq" id="WP_255905163.1">
    <property type="nucleotide sequence ID" value="NZ_JAFMZO010000005.1"/>
</dbReference>
<dbReference type="InterPro" id="IPR031025">
    <property type="entry name" value="LruC_dom"/>
</dbReference>
<dbReference type="InterPro" id="IPR032295">
    <property type="entry name" value="DUF4842"/>
</dbReference>
<evidence type="ECO:0000313" key="5">
    <source>
        <dbReference type="Proteomes" id="UP001597387"/>
    </source>
</evidence>
<dbReference type="NCBIfam" id="TIGR04456">
    <property type="entry name" value="LruC_dom"/>
    <property type="match status" value="1"/>
</dbReference>
<evidence type="ECO:0000313" key="4">
    <source>
        <dbReference type="EMBL" id="MFD2160920.1"/>
    </source>
</evidence>
<accession>A0ABW4ZFW1</accession>
<dbReference type="Pfam" id="PF16130">
    <property type="entry name" value="DUF4842"/>
    <property type="match status" value="1"/>
</dbReference>
<reference evidence="5" key="1">
    <citation type="journal article" date="2019" name="Int. J. Syst. Evol. Microbiol.">
        <title>The Global Catalogue of Microorganisms (GCM) 10K type strain sequencing project: providing services to taxonomists for standard genome sequencing and annotation.</title>
        <authorList>
            <consortium name="The Broad Institute Genomics Platform"/>
            <consortium name="The Broad Institute Genome Sequencing Center for Infectious Disease"/>
            <person name="Wu L."/>
            <person name="Ma J."/>
        </authorList>
    </citation>
    <scope>NUCLEOTIDE SEQUENCE [LARGE SCALE GENOMIC DNA]</scope>
    <source>
        <strain evidence="5">KCTC 42217</strain>
    </source>
</reference>
<dbReference type="Proteomes" id="UP001597387">
    <property type="component" value="Unassembled WGS sequence"/>
</dbReference>
<feature type="domain" description="DUF4114" evidence="2">
    <location>
        <begin position="290"/>
        <end position="373"/>
    </location>
</feature>
<evidence type="ECO:0000259" key="3">
    <source>
        <dbReference type="Pfam" id="PF16130"/>
    </source>
</evidence>
<comment type="caution">
    <text evidence="4">The sequence shown here is derived from an EMBL/GenBank/DDBJ whole genome shotgun (WGS) entry which is preliminary data.</text>
</comment>
<dbReference type="EMBL" id="JBHUHZ010000001">
    <property type="protein sequence ID" value="MFD2160920.1"/>
    <property type="molecule type" value="Genomic_DNA"/>
</dbReference>
<feature type="chain" id="PRO_5045419254" evidence="1">
    <location>
        <begin position="23"/>
        <end position="665"/>
    </location>
</feature>
<dbReference type="InterPro" id="IPR025193">
    <property type="entry name" value="DUF4114"/>
</dbReference>
<sequence>MKFGSSFLLALFFAFFFVSCHKDDTSPGNFLGDKIAPDGFNFSTSKSVDVSVRLLSNLDEPVKRSMVNINSSLSGETLLRGLTDDNGYFKASVNIPAYMETLTINPQNPGLSQNIQGLIKGNALTCVIGGKSGLSGDVIKSNSLYGKSFLNRSSRTLSTTYPYMGTLDGTGRPLSYLEDQPGTVSANLLSYLAAALPNQQDIRVHHPQYVSDNATEHLNIVQLSDVWITFVAEGAGNLNSIGFYTYPTNAPPTTVNDIGEVKLLFPNASAAGTGGSMVSGDKVHIGRYSEGTSIGFVLFSFGWQGGNIVHVNNPKFYSDSKFNPEPSSSLQSHTVLLNYPLENQYVIGFEDLNRTDPSCDHDFNDVILYATSNPVTGISTSGVPTMGPATDTDGDGVYDNNDEFPEDPARAYTSYYPSKNTMGTLAFEDNWPAKGDYDMNDLVVKYRYKYINNGNNRVVAMGGDFVVDNAFASYTNGFGVELPFSSNLISTVTGQRRTVNYSPLNSNGTESGQTNAVIIPFENHKTLLAAESNGVKDTVHVNVSFVTPQVISVLYGAPYNPFLIGNLNRGAEVHLPGKQPTSRANLSLFGTMHDNSIPANNKYYLSAENWPWALNFTETFEYPKEGAAINDTYLHFGDWATSGGAVFTDWYSNTSSGYRTPAKIH</sequence>
<protein>
    <submittedName>
        <fullName evidence="4">LruC domain-containing protein</fullName>
    </submittedName>
</protein>
<evidence type="ECO:0000256" key="1">
    <source>
        <dbReference type="SAM" id="SignalP"/>
    </source>
</evidence>
<evidence type="ECO:0000259" key="2">
    <source>
        <dbReference type="Pfam" id="PF13448"/>
    </source>
</evidence>
<gene>
    <name evidence="4" type="ORF">ACFSJU_00840</name>
</gene>
<feature type="signal peptide" evidence="1">
    <location>
        <begin position="1"/>
        <end position="22"/>
    </location>
</feature>
<feature type="domain" description="DUF4842" evidence="3">
    <location>
        <begin position="456"/>
        <end position="651"/>
    </location>
</feature>
<keyword evidence="1" id="KW-0732">Signal</keyword>
<organism evidence="4 5">
    <name type="scientific">Paradesertivirga mongoliensis</name>
    <dbReference type="NCBI Taxonomy" id="2100740"/>
    <lineage>
        <taxon>Bacteria</taxon>
        <taxon>Pseudomonadati</taxon>
        <taxon>Bacteroidota</taxon>
        <taxon>Sphingobacteriia</taxon>
        <taxon>Sphingobacteriales</taxon>
        <taxon>Sphingobacteriaceae</taxon>
        <taxon>Paradesertivirga</taxon>
    </lineage>
</organism>
<keyword evidence="5" id="KW-1185">Reference proteome</keyword>
<proteinExistence type="predicted"/>
<name>A0ABW4ZFW1_9SPHI</name>
<dbReference type="Pfam" id="PF13448">
    <property type="entry name" value="DUF4114"/>
    <property type="match status" value="1"/>
</dbReference>
<dbReference type="PROSITE" id="PS51257">
    <property type="entry name" value="PROKAR_LIPOPROTEIN"/>
    <property type="match status" value="1"/>
</dbReference>